<reference evidence="14 15" key="1">
    <citation type="submission" date="2019-04" db="EMBL/GenBank/DDBJ databases">
        <title>Genome sequence of Pelagicola litoralis CL-ES2.</title>
        <authorList>
            <person name="Cao J."/>
        </authorList>
    </citation>
    <scope>NUCLEOTIDE SEQUENCE [LARGE SCALE GENOMIC DNA]</scope>
    <source>
        <strain evidence="14 15">CL-ES2</strain>
    </source>
</reference>
<evidence type="ECO:0000256" key="12">
    <source>
        <dbReference type="SAM" id="Phobius"/>
    </source>
</evidence>
<feature type="transmembrane region" description="Helical" evidence="12">
    <location>
        <begin position="63"/>
        <end position="82"/>
    </location>
</feature>
<dbReference type="Pfam" id="PF00487">
    <property type="entry name" value="FA_desaturase"/>
    <property type="match status" value="1"/>
</dbReference>
<evidence type="ECO:0000256" key="7">
    <source>
        <dbReference type="ARBA" id="ARBA00022989"/>
    </source>
</evidence>
<dbReference type="Proteomes" id="UP000306575">
    <property type="component" value="Unassembled WGS sequence"/>
</dbReference>
<keyword evidence="8" id="KW-0560">Oxidoreductase</keyword>
<comment type="subcellular location">
    <subcellularLocation>
        <location evidence="1">Cell inner membrane</location>
        <topology evidence="1">Multi-pass membrane protein</topology>
    </subcellularLocation>
</comment>
<sequence>MLWFSIATISPVLFLAMAGTVGGLWCAVALIYLTGFTYFMDRIVHGTVARRAASGEFPVGEELAIFLGLSHLVLLCIALYALAGPSGLSWTERVACFFAFGLFFGQVSNANAHELIHKQAKWPRRLGKAVYISLLFGHHASAHPKVHHVWVATPMDPNSPAKGQNFYQFWMRAWVGSFCKGWMAETRLRARKTTPPHFWSHPYVTYIAGGLCVAYLTHAVMGLGGLVALVLLTGYAQMQLLISDYVQHYGLARERGADGRFGPVSAQHSWNAPQFFSSALMLNAPRHSDHHMHPLKTYPSLDLDPTEMPTLPRSLPVMGLLALWPQKWRAVMDPKLAALRQSHTIP</sequence>
<dbReference type="GO" id="GO:0046872">
    <property type="term" value="F:metal ion binding"/>
    <property type="evidence" value="ECO:0007669"/>
    <property type="project" value="UniProtKB-KW"/>
</dbReference>
<feature type="domain" description="Fatty acid desaturase" evidence="13">
    <location>
        <begin position="90"/>
        <end position="296"/>
    </location>
</feature>
<proteinExistence type="inferred from homology"/>
<dbReference type="InterPro" id="IPR033885">
    <property type="entry name" value="AlkB/XylM"/>
</dbReference>
<keyword evidence="10 14" id="KW-0503">Monooxygenase</keyword>
<dbReference type="CDD" id="cd03512">
    <property type="entry name" value="Alkane-hydroxylase"/>
    <property type="match status" value="1"/>
</dbReference>
<evidence type="ECO:0000256" key="9">
    <source>
        <dbReference type="ARBA" id="ARBA00023004"/>
    </source>
</evidence>
<evidence type="ECO:0000256" key="6">
    <source>
        <dbReference type="ARBA" id="ARBA00022723"/>
    </source>
</evidence>
<keyword evidence="5 12" id="KW-0812">Transmembrane</keyword>
<evidence type="ECO:0000313" key="14">
    <source>
        <dbReference type="EMBL" id="TKZ21610.1"/>
    </source>
</evidence>
<protein>
    <submittedName>
        <fullName evidence="14">Alkane 1-monooxygenase</fullName>
    </submittedName>
</protein>
<keyword evidence="15" id="KW-1185">Reference proteome</keyword>
<evidence type="ECO:0000256" key="2">
    <source>
        <dbReference type="ARBA" id="ARBA00010823"/>
    </source>
</evidence>
<keyword evidence="7 12" id="KW-1133">Transmembrane helix</keyword>
<keyword evidence="4" id="KW-0997">Cell inner membrane</keyword>
<evidence type="ECO:0000256" key="3">
    <source>
        <dbReference type="ARBA" id="ARBA00022475"/>
    </source>
</evidence>
<accession>A0A4U7N6W7</accession>
<dbReference type="PANTHER" id="PTHR38674">
    <property type="entry name" value="ALKANE 1-MONOOXYGENASE 1"/>
    <property type="match status" value="1"/>
</dbReference>
<dbReference type="OrthoDB" id="4759734at2"/>
<dbReference type="InterPro" id="IPR005804">
    <property type="entry name" value="FA_desaturase_dom"/>
</dbReference>
<organism evidence="14 15">
    <name type="scientific">Shimia litoralis</name>
    <dbReference type="NCBI Taxonomy" id="420403"/>
    <lineage>
        <taxon>Bacteria</taxon>
        <taxon>Pseudomonadati</taxon>
        <taxon>Pseudomonadota</taxon>
        <taxon>Alphaproteobacteria</taxon>
        <taxon>Rhodobacterales</taxon>
        <taxon>Roseobacteraceae</taxon>
    </lineage>
</organism>
<dbReference type="GO" id="GO:0005886">
    <property type="term" value="C:plasma membrane"/>
    <property type="evidence" value="ECO:0007669"/>
    <property type="project" value="UniProtKB-SubCell"/>
</dbReference>
<name>A0A4U7N6W7_9RHOB</name>
<feature type="transmembrane region" description="Helical" evidence="12">
    <location>
        <begin position="203"/>
        <end position="232"/>
    </location>
</feature>
<comment type="similarity">
    <text evidence="2">Belongs to the fatty acid desaturase type 1 family. AlkB subfamily.</text>
</comment>
<feature type="transmembrane region" description="Helical" evidence="12">
    <location>
        <begin position="12"/>
        <end position="33"/>
    </location>
</feature>
<evidence type="ECO:0000256" key="10">
    <source>
        <dbReference type="ARBA" id="ARBA00023033"/>
    </source>
</evidence>
<evidence type="ECO:0000256" key="11">
    <source>
        <dbReference type="ARBA" id="ARBA00023136"/>
    </source>
</evidence>
<dbReference type="PANTHER" id="PTHR38674:SF1">
    <property type="entry name" value="ALKANE 1-MONOOXYGENASE 1"/>
    <property type="match status" value="1"/>
</dbReference>
<evidence type="ECO:0000259" key="13">
    <source>
        <dbReference type="Pfam" id="PF00487"/>
    </source>
</evidence>
<dbReference type="AlphaFoldDB" id="A0A4U7N6W7"/>
<evidence type="ECO:0000256" key="4">
    <source>
        <dbReference type="ARBA" id="ARBA00022519"/>
    </source>
</evidence>
<dbReference type="EMBL" id="SULI01000004">
    <property type="protein sequence ID" value="TKZ21610.1"/>
    <property type="molecule type" value="Genomic_DNA"/>
</dbReference>
<comment type="caution">
    <text evidence="14">The sequence shown here is derived from an EMBL/GenBank/DDBJ whole genome shotgun (WGS) entry which is preliminary data.</text>
</comment>
<keyword evidence="11 12" id="KW-0472">Membrane</keyword>
<evidence type="ECO:0000256" key="5">
    <source>
        <dbReference type="ARBA" id="ARBA00022692"/>
    </source>
</evidence>
<evidence type="ECO:0000313" key="15">
    <source>
        <dbReference type="Proteomes" id="UP000306575"/>
    </source>
</evidence>
<keyword evidence="3" id="KW-1003">Cell membrane</keyword>
<dbReference type="GO" id="GO:0006629">
    <property type="term" value="P:lipid metabolic process"/>
    <property type="evidence" value="ECO:0007669"/>
    <property type="project" value="InterPro"/>
</dbReference>
<keyword evidence="9" id="KW-0408">Iron</keyword>
<dbReference type="RefSeq" id="WP_138015438.1">
    <property type="nucleotide sequence ID" value="NZ_SULI01000004.1"/>
</dbReference>
<keyword evidence="6" id="KW-0479">Metal-binding</keyword>
<evidence type="ECO:0000256" key="8">
    <source>
        <dbReference type="ARBA" id="ARBA00023002"/>
    </source>
</evidence>
<gene>
    <name evidence="14" type="ORF">FAP39_05765</name>
</gene>
<evidence type="ECO:0000256" key="1">
    <source>
        <dbReference type="ARBA" id="ARBA00004429"/>
    </source>
</evidence>
<dbReference type="GO" id="GO:0004497">
    <property type="term" value="F:monooxygenase activity"/>
    <property type="evidence" value="ECO:0007669"/>
    <property type="project" value="UniProtKB-KW"/>
</dbReference>